<comment type="caution">
    <text evidence="1">The sequence shown here is derived from an EMBL/GenBank/DDBJ whole genome shotgun (WGS) entry which is preliminary data.</text>
</comment>
<dbReference type="EMBL" id="LGSP01000131">
    <property type="protein sequence ID" value="KNE78821.1"/>
    <property type="molecule type" value="Genomic_DNA"/>
</dbReference>
<evidence type="ECO:0000313" key="1">
    <source>
        <dbReference type="EMBL" id="KNE78821.1"/>
    </source>
</evidence>
<reference evidence="1" key="1">
    <citation type="submission" date="2015-07" db="EMBL/GenBank/DDBJ databases">
        <title>Draft genome sequence of Streptomyces fradiae, a resistant strain to nitron-oligomycin.</title>
        <authorList>
            <person name="Vatlin A.A."/>
            <person name="Bekker O.B."/>
            <person name="Danilenko V.N."/>
        </authorList>
    </citation>
    <scope>NUCLEOTIDE SEQUENCE</scope>
    <source>
        <strain evidence="1">Olg1-1</strain>
    </source>
</reference>
<proteinExistence type="predicted"/>
<dbReference type="Proteomes" id="UP000037185">
    <property type="component" value="Unassembled WGS sequence"/>
</dbReference>
<organism evidence="1 2">
    <name type="scientific">Streptomyces fradiae</name>
    <name type="common">Streptomyces roseoflavus</name>
    <dbReference type="NCBI Taxonomy" id="1906"/>
    <lineage>
        <taxon>Bacteria</taxon>
        <taxon>Bacillati</taxon>
        <taxon>Actinomycetota</taxon>
        <taxon>Actinomycetes</taxon>
        <taxon>Kitasatosporales</taxon>
        <taxon>Streptomycetaceae</taxon>
        <taxon>Streptomyces</taxon>
    </lineage>
</organism>
<name>A0ACC4W2N2_STRFR</name>
<gene>
    <name evidence="1" type="ORF">ADZ36_31100</name>
</gene>
<sequence>MTPPAHRRRGMVRSYTVTGGRATPSRTSLDEATLLIADHKMPLTGLNPHAHRVMDLCLPGVLSVAEVGHHLQLPGAVTKVIVSGLVDSGHLVARSPVPAAQQHDMALLERILDALHAL</sequence>
<keyword evidence="2" id="KW-1185">Reference proteome</keyword>
<evidence type="ECO:0000313" key="2">
    <source>
        <dbReference type="Proteomes" id="UP000037185"/>
    </source>
</evidence>
<accession>A0ACC4W2N2</accession>
<protein>
    <submittedName>
        <fullName evidence="1">Uncharacterized protein</fullName>
    </submittedName>
</protein>